<dbReference type="InterPro" id="IPR003661">
    <property type="entry name" value="HisK_dim/P_dom"/>
</dbReference>
<keyword evidence="7" id="KW-0067">ATP-binding</keyword>
<dbReference type="SUPFAM" id="SSF55874">
    <property type="entry name" value="ATPase domain of HSP90 chaperone/DNA topoisomerase II/histidine kinase"/>
    <property type="match status" value="1"/>
</dbReference>
<dbReference type="InterPro" id="IPR003594">
    <property type="entry name" value="HATPase_dom"/>
</dbReference>
<reference evidence="10 11" key="1">
    <citation type="journal article" date="2013" name="Environ. Microbiol.">
        <title>Complete genome, catabolic sub-proteomes and key-metabolites of Desulfobacula toluolica Tol2, a marine, aromatic compound-degrading, sulfate-reducing bacterium.</title>
        <authorList>
            <person name="Wohlbrand L."/>
            <person name="Jacob J.H."/>
            <person name="Kube M."/>
            <person name="Mussmann M."/>
            <person name="Jarling R."/>
            <person name="Beck A."/>
            <person name="Amann R."/>
            <person name="Wilkes H."/>
            <person name="Reinhardt R."/>
            <person name="Rabus R."/>
        </authorList>
    </citation>
    <scope>NUCLEOTIDE SEQUENCE [LARGE SCALE GENOMIC DNA]</scope>
    <source>
        <strain evidence="11">DSM 7467 / Tol2</strain>
    </source>
</reference>
<evidence type="ECO:0000256" key="7">
    <source>
        <dbReference type="ARBA" id="ARBA00022840"/>
    </source>
</evidence>
<dbReference type="EC" id="2.7.13.3" evidence="2"/>
<evidence type="ECO:0000256" key="1">
    <source>
        <dbReference type="ARBA" id="ARBA00000085"/>
    </source>
</evidence>
<dbReference type="EMBL" id="FO203503">
    <property type="protein sequence ID" value="CCK79672.1"/>
    <property type="molecule type" value="Genomic_DNA"/>
</dbReference>
<dbReference type="InterPro" id="IPR036890">
    <property type="entry name" value="HATPase_C_sf"/>
</dbReference>
<keyword evidence="4" id="KW-0808">Transferase</keyword>
<name>K0NLW9_DESTT</name>
<gene>
    <name evidence="10" type="ordered locus">TOL2_C15090</name>
</gene>
<dbReference type="InterPro" id="IPR004358">
    <property type="entry name" value="Sig_transdc_His_kin-like_C"/>
</dbReference>
<dbReference type="InterPro" id="IPR035965">
    <property type="entry name" value="PAS-like_dom_sf"/>
</dbReference>
<accession>K0NLW9</accession>
<keyword evidence="11" id="KW-1185">Reference proteome</keyword>
<dbReference type="SUPFAM" id="SSF55785">
    <property type="entry name" value="PYP-like sensor domain (PAS domain)"/>
    <property type="match status" value="1"/>
</dbReference>
<dbReference type="Gene3D" id="3.30.450.20">
    <property type="entry name" value="PAS domain"/>
    <property type="match status" value="1"/>
</dbReference>
<dbReference type="GO" id="GO:0000155">
    <property type="term" value="F:phosphorelay sensor kinase activity"/>
    <property type="evidence" value="ECO:0007669"/>
    <property type="project" value="InterPro"/>
</dbReference>
<comment type="catalytic activity">
    <reaction evidence="1">
        <text>ATP + protein L-histidine = ADP + protein N-phospho-L-histidine.</text>
        <dbReference type="EC" id="2.7.13.3"/>
    </reaction>
</comment>
<dbReference type="STRING" id="651182.TOL2_C15090"/>
<evidence type="ECO:0000256" key="5">
    <source>
        <dbReference type="ARBA" id="ARBA00022741"/>
    </source>
</evidence>
<dbReference type="Pfam" id="PF02518">
    <property type="entry name" value="HATPase_c"/>
    <property type="match status" value="1"/>
</dbReference>
<feature type="domain" description="Histidine kinase" evidence="9">
    <location>
        <begin position="189"/>
        <end position="410"/>
    </location>
</feature>
<dbReference type="PRINTS" id="PR00344">
    <property type="entry name" value="BCTRLSENSOR"/>
</dbReference>
<protein>
    <recommendedName>
        <fullName evidence="2">histidine kinase</fullName>
        <ecNumber evidence="2">2.7.13.3</ecNumber>
    </recommendedName>
</protein>
<dbReference type="PANTHER" id="PTHR43065:SF46">
    <property type="entry name" value="C4-DICARBOXYLATE TRANSPORT SENSOR PROTEIN DCTB"/>
    <property type="match status" value="1"/>
</dbReference>
<dbReference type="Proteomes" id="UP000007347">
    <property type="component" value="Chromosome"/>
</dbReference>
<evidence type="ECO:0000256" key="8">
    <source>
        <dbReference type="ARBA" id="ARBA00023012"/>
    </source>
</evidence>
<dbReference type="KEGG" id="dto:TOL2_C15090"/>
<evidence type="ECO:0000256" key="4">
    <source>
        <dbReference type="ARBA" id="ARBA00022679"/>
    </source>
</evidence>
<evidence type="ECO:0000313" key="11">
    <source>
        <dbReference type="Proteomes" id="UP000007347"/>
    </source>
</evidence>
<dbReference type="CDD" id="cd00082">
    <property type="entry name" value="HisKA"/>
    <property type="match status" value="1"/>
</dbReference>
<dbReference type="Gene3D" id="1.10.287.130">
    <property type="match status" value="1"/>
</dbReference>
<keyword evidence="3" id="KW-0597">Phosphoprotein</keyword>
<dbReference type="Gene3D" id="3.30.565.10">
    <property type="entry name" value="Histidine kinase-like ATPase, C-terminal domain"/>
    <property type="match status" value="1"/>
</dbReference>
<proteinExistence type="predicted"/>
<dbReference type="PROSITE" id="PS50109">
    <property type="entry name" value="HIS_KIN"/>
    <property type="match status" value="1"/>
</dbReference>
<keyword evidence="5" id="KW-0547">Nucleotide-binding</keyword>
<keyword evidence="6 10" id="KW-0418">Kinase</keyword>
<keyword evidence="8" id="KW-0902">Two-component regulatory system</keyword>
<dbReference type="InterPro" id="IPR005467">
    <property type="entry name" value="His_kinase_dom"/>
</dbReference>
<dbReference type="GO" id="GO:0005524">
    <property type="term" value="F:ATP binding"/>
    <property type="evidence" value="ECO:0007669"/>
    <property type="project" value="UniProtKB-KW"/>
</dbReference>
<evidence type="ECO:0000313" key="10">
    <source>
        <dbReference type="EMBL" id="CCK79672.1"/>
    </source>
</evidence>
<dbReference type="SMART" id="SM00387">
    <property type="entry name" value="HATPase_c"/>
    <property type="match status" value="1"/>
</dbReference>
<evidence type="ECO:0000256" key="2">
    <source>
        <dbReference type="ARBA" id="ARBA00012438"/>
    </source>
</evidence>
<evidence type="ECO:0000256" key="3">
    <source>
        <dbReference type="ARBA" id="ARBA00022553"/>
    </source>
</evidence>
<sequence length="415" mass="46406">MENFTSEKKNKKIFGKASERIIYDDPIHGSDLYESVHVMPDYFDFLRDGQSILYDSLPLAYVALNEKGVVKIANQAAVEMLSVEKRHLINTNFIDYIYKEDKKKIKIDKESLFGTVFKPFDIRLKKKQSLVWVRVNFMMDEEFCSCGSPLGLMLTDINDLKHVELEKSKLQHQLLQAQKMEAIGNLSSGIVHDFNNILHPIIGSLELLIDDTANDRKRLKTLENILNGAKRACSLVKQILSFTHTSSLEASPVKIQPIVREILKLSRSSMSTEIKVIQSIDNDCGKILADPIHVYQIVMNLITNACHAMGKDGGILDVTLKEIEVARNFSGKLILNPGMYACLSVADTGYGIDSAIKDKIFDPCFTTKKNGTGLGLSVISSIVKKYGGGIDFSSEPGKGSLFKVYIPLCQIHSFF</sequence>
<dbReference type="Pfam" id="PF00512">
    <property type="entry name" value="HisKA"/>
    <property type="match status" value="1"/>
</dbReference>
<dbReference type="PANTHER" id="PTHR43065">
    <property type="entry name" value="SENSOR HISTIDINE KINASE"/>
    <property type="match status" value="1"/>
</dbReference>
<dbReference type="AlphaFoldDB" id="K0NLW9"/>
<dbReference type="HOGENOM" id="CLU_000445_114_39_7"/>
<dbReference type="InterPro" id="IPR036097">
    <property type="entry name" value="HisK_dim/P_sf"/>
</dbReference>
<dbReference type="SUPFAM" id="SSF47384">
    <property type="entry name" value="Homodimeric domain of signal transducing histidine kinase"/>
    <property type="match status" value="1"/>
</dbReference>
<dbReference type="SMART" id="SM00388">
    <property type="entry name" value="HisKA"/>
    <property type="match status" value="1"/>
</dbReference>
<evidence type="ECO:0000259" key="9">
    <source>
        <dbReference type="PROSITE" id="PS50109"/>
    </source>
</evidence>
<organism evidence="10 11">
    <name type="scientific">Desulfobacula toluolica (strain DSM 7467 / Tol2)</name>
    <dbReference type="NCBI Taxonomy" id="651182"/>
    <lineage>
        <taxon>Bacteria</taxon>
        <taxon>Pseudomonadati</taxon>
        <taxon>Thermodesulfobacteriota</taxon>
        <taxon>Desulfobacteria</taxon>
        <taxon>Desulfobacterales</taxon>
        <taxon>Desulfobacteraceae</taxon>
        <taxon>Desulfobacula</taxon>
    </lineage>
</organism>
<evidence type="ECO:0000256" key="6">
    <source>
        <dbReference type="ARBA" id="ARBA00022777"/>
    </source>
</evidence>